<protein>
    <recommendedName>
        <fullName evidence="4">F-box domain-containing protein</fullName>
    </recommendedName>
</protein>
<reference evidence="2 3" key="1">
    <citation type="submission" date="2019-12" db="EMBL/GenBank/DDBJ databases">
        <authorList>
            <person name="Floudas D."/>
            <person name="Bentzer J."/>
            <person name="Ahren D."/>
            <person name="Johansson T."/>
            <person name="Persson P."/>
            <person name="Tunlid A."/>
        </authorList>
    </citation>
    <scope>NUCLEOTIDE SEQUENCE [LARGE SCALE GENOMIC DNA]</scope>
    <source>
        <strain evidence="2 3">CBS 102.39</strain>
    </source>
</reference>
<keyword evidence="3" id="KW-1185">Reference proteome</keyword>
<comment type="caution">
    <text evidence="2">The sequence shown here is derived from an EMBL/GenBank/DDBJ whole genome shotgun (WGS) entry which is preliminary data.</text>
</comment>
<gene>
    <name evidence="2" type="ORF">D9613_004136</name>
</gene>
<dbReference type="AlphaFoldDB" id="A0A8H4VKS5"/>
<evidence type="ECO:0000256" key="1">
    <source>
        <dbReference type="SAM" id="SignalP"/>
    </source>
</evidence>
<accession>A0A8H4VKS5</accession>
<feature type="chain" id="PRO_5034462179" description="F-box domain-containing protein" evidence="1">
    <location>
        <begin position="16"/>
        <end position="417"/>
    </location>
</feature>
<keyword evidence="1" id="KW-0732">Signal</keyword>
<sequence>MLLLHHALLPVEVWLEIFDWATFNPNISVDESTPFQPIPDSNRRDPSLQVRLSLSQVCRSWRKWTAHALYNDIKIRHGVWELQKLLAQHEQQHEQQHDPPRRFGDMVGGNSLLLPCLSQTNTVPMQVHRVVLPYDSTITGPVGDSKQTLAVEILELCPNLHTLLRPQHWLADSLTFDWEATDVSLPSLQRLEWWHHNEAERSGGINSLGAVLRSSPNIRFLFIGGVVGRNHSCPQPEPLTLQKLEMLRLHIRSGLLTRQIIMRWTMPFLTHIILDSPPIEDGLQEIWHAFGHQLQVVEFGKHVRFLMAEDLTHCIQSCPNLRKLYYYLFFTNSASLSEAHENLTTIGIHLHVNSLLYNGGDVWKLIERHFSTFCGPHLTALRKVVLYGDWRSILHHPRFAPIQDMIRTAGRTIEVST</sequence>
<dbReference type="Gene3D" id="3.80.10.10">
    <property type="entry name" value="Ribonuclease Inhibitor"/>
    <property type="match status" value="1"/>
</dbReference>
<dbReference type="EMBL" id="JAACJL010000057">
    <property type="protein sequence ID" value="KAF4611489.1"/>
    <property type="molecule type" value="Genomic_DNA"/>
</dbReference>
<evidence type="ECO:0000313" key="2">
    <source>
        <dbReference type="EMBL" id="KAF4611489.1"/>
    </source>
</evidence>
<organism evidence="2 3">
    <name type="scientific">Agrocybe pediades</name>
    <dbReference type="NCBI Taxonomy" id="84607"/>
    <lineage>
        <taxon>Eukaryota</taxon>
        <taxon>Fungi</taxon>
        <taxon>Dikarya</taxon>
        <taxon>Basidiomycota</taxon>
        <taxon>Agaricomycotina</taxon>
        <taxon>Agaricomycetes</taxon>
        <taxon>Agaricomycetidae</taxon>
        <taxon>Agaricales</taxon>
        <taxon>Agaricineae</taxon>
        <taxon>Strophariaceae</taxon>
        <taxon>Agrocybe</taxon>
    </lineage>
</organism>
<feature type="signal peptide" evidence="1">
    <location>
        <begin position="1"/>
        <end position="15"/>
    </location>
</feature>
<evidence type="ECO:0000313" key="3">
    <source>
        <dbReference type="Proteomes" id="UP000521872"/>
    </source>
</evidence>
<proteinExistence type="predicted"/>
<dbReference type="InterPro" id="IPR032675">
    <property type="entry name" value="LRR_dom_sf"/>
</dbReference>
<dbReference type="Proteomes" id="UP000521872">
    <property type="component" value="Unassembled WGS sequence"/>
</dbReference>
<name>A0A8H4VKS5_9AGAR</name>
<evidence type="ECO:0008006" key="4">
    <source>
        <dbReference type="Google" id="ProtNLM"/>
    </source>
</evidence>